<comment type="similarity">
    <text evidence="2">Belongs to the GerABKC lipoprotein family.</text>
</comment>
<evidence type="ECO:0000256" key="4">
    <source>
        <dbReference type="ARBA" id="ARBA00022729"/>
    </source>
</evidence>
<keyword evidence="6" id="KW-0564">Palmitate</keyword>
<dbReference type="Proteomes" id="UP001519344">
    <property type="component" value="Unassembled WGS sequence"/>
</dbReference>
<dbReference type="InterPro" id="IPR046953">
    <property type="entry name" value="Spore_GerAC-like_C"/>
</dbReference>
<evidence type="ECO:0000256" key="3">
    <source>
        <dbReference type="ARBA" id="ARBA00022544"/>
    </source>
</evidence>
<evidence type="ECO:0000256" key="7">
    <source>
        <dbReference type="ARBA" id="ARBA00023288"/>
    </source>
</evidence>
<evidence type="ECO:0000259" key="9">
    <source>
        <dbReference type="Pfam" id="PF25198"/>
    </source>
</evidence>
<dbReference type="Pfam" id="PF05504">
    <property type="entry name" value="Spore_GerAC"/>
    <property type="match status" value="1"/>
</dbReference>
<gene>
    <name evidence="10" type="ORF">J2Z65_004613</name>
</gene>
<evidence type="ECO:0000313" key="11">
    <source>
        <dbReference type="Proteomes" id="UP001519344"/>
    </source>
</evidence>
<keyword evidence="5" id="KW-0472">Membrane</keyword>
<name>A0ABS4I4P9_9BACL</name>
<evidence type="ECO:0000256" key="1">
    <source>
        <dbReference type="ARBA" id="ARBA00004635"/>
    </source>
</evidence>
<dbReference type="InterPro" id="IPR008844">
    <property type="entry name" value="Spore_GerAC-like"/>
</dbReference>
<dbReference type="EMBL" id="JAGGKV010000013">
    <property type="protein sequence ID" value="MBP1965376.1"/>
    <property type="molecule type" value="Genomic_DNA"/>
</dbReference>
<dbReference type="Gene3D" id="3.30.300.210">
    <property type="entry name" value="Nutrient germinant receptor protein C, domain 3"/>
    <property type="match status" value="1"/>
</dbReference>
<protein>
    <submittedName>
        <fullName evidence="10">Ger(X)C family germination protein</fullName>
    </submittedName>
</protein>
<reference evidence="10 11" key="1">
    <citation type="submission" date="2021-03" db="EMBL/GenBank/DDBJ databases">
        <title>Genomic Encyclopedia of Type Strains, Phase IV (KMG-IV): sequencing the most valuable type-strain genomes for metagenomic binning, comparative biology and taxonomic classification.</title>
        <authorList>
            <person name="Goeker M."/>
        </authorList>
    </citation>
    <scope>NUCLEOTIDE SEQUENCE [LARGE SCALE GENOMIC DNA]</scope>
    <source>
        <strain evidence="10 11">DSM 24950</strain>
    </source>
</reference>
<comment type="caution">
    <text evidence="10">The sequence shown here is derived from an EMBL/GenBank/DDBJ whole genome shotgun (WGS) entry which is preliminary data.</text>
</comment>
<proteinExistence type="inferred from homology"/>
<dbReference type="InterPro" id="IPR038501">
    <property type="entry name" value="Spore_GerAC_C_sf"/>
</dbReference>
<organism evidence="10 11">
    <name type="scientific">Paenibacillus aceris</name>
    <dbReference type="NCBI Taxonomy" id="869555"/>
    <lineage>
        <taxon>Bacteria</taxon>
        <taxon>Bacillati</taxon>
        <taxon>Bacillota</taxon>
        <taxon>Bacilli</taxon>
        <taxon>Bacillales</taxon>
        <taxon>Paenibacillaceae</taxon>
        <taxon>Paenibacillus</taxon>
    </lineage>
</organism>
<evidence type="ECO:0000259" key="8">
    <source>
        <dbReference type="Pfam" id="PF05504"/>
    </source>
</evidence>
<dbReference type="Pfam" id="PF25198">
    <property type="entry name" value="Spore_GerAC_N"/>
    <property type="match status" value="1"/>
</dbReference>
<accession>A0ABS4I4P9</accession>
<dbReference type="PANTHER" id="PTHR35789:SF1">
    <property type="entry name" value="SPORE GERMINATION PROTEIN B3"/>
    <property type="match status" value="1"/>
</dbReference>
<comment type="subcellular location">
    <subcellularLocation>
        <location evidence="1">Membrane</location>
        <topology evidence="1">Lipid-anchor</topology>
    </subcellularLocation>
</comment>
<feature type="domain" description="Spore germination protein N-terminal" evidence="9">
    <location>
        <begin position="21"/>
        <end position="187"/>
    </location>
</feature>
<keyword evidence="3" id="KW-0309">Germination</keyword>
<evidence type="ECO:0000256" key="2">
    <source>
        <dbReference type="ARBA" id="ARBA00007886"/>
    </source>
</evidence>
<evidence type="ECO:0000313" key="10">
    <source>
        <dbReference type="EMBL" id="MBP1965376.1"/>
    </source>
</evidence>
<keyword evidence="4" id="KW-0732">Signal</keyword>
<keyword evidence="11" id="KW-1185">Reference proteome</keyword>
<dbReference type="InterPro" id="IPR057336">
    <property type="entry name" value="GerAC_N"/>
</dbReference>
<evidence type="ECO:0000256" key="6">
    <source>
        <dbReference type="ARBA" id="ARBA00023139"/>
    </source>
</evidence>
<dbReference type="RefSeq" id="WP_167058561.1">
    <property type="nucleotide sequence ID" value="NZ_JAAOZR010000018.1"/>
</dbReference>
<evidence type="ECO:0000256" key="5">
    <source>
        <dbReference type="ARBA" id="ARBA00023136"/>
    </source>
</evidence>
<dbReference type="NCBIfam" id="TIGR02887">
    <property type="entry name" value="spore_ger_x_C"/>
    <property type="match status" value="1"/>
</dbReference>
<keyword evidence="7" id="KW-0449">Lipoprotein</keyword>
<dbReference type="PANTHER" id="PTHR35789">
    <property type="entry name" value="SPORE GERMINATION PROTEIN B3"/>
    <property type="match status" value="1"/>
</dbReference>
<feature type="domain" description="Spore germination GerAC-like C-terminal" evidence="8">
    <location>
        <begin position="197"/>
        <end position="368"/>
    </location>
</feature>
<sequence length="371" mass="42948">MNTRLTRIAFFLLLVFLPGCDRMDVEMTSLGLMAGLDLNKADEMVVYIMKPVFSKEVKEKYQVYEVKARSLRESRKNLDIASGYVVGGKIQIYFIGKRLLEHGGWFPTLDVHFRDAKNTVNARVVEVDGEVADIFNTKLPYSARLSDHLVTLIDSSARRNEVTKTTLMQLDKQIFDRGITPYITSMKKEGENIILQGTTLLDKKGKYVLTLENFEPELFNLMQKRMRGKTSLTVSIPKEKNNDDIIDTSLVSFDVLKVARDVETSFKENKYLFNIKLTFSVALTERFFPFDVRNNKDKLEKVIQEQLQKQFASLFKKCQERKVDPFGFGLYARAYQYQQWKQVEDHWGEAFSKADVRITVETKIKYMGPVK</sequence>